<evidence type="ECO:0000313" key="2">
    <source>
        <dbReference type="EMBL" id="NTS30622.1"/>
    </source>
</evidence>
<keyword evidence="1" id="KW-1133">Transmembrane helix</keyword>
<dbReference type="RefSeq" id="WP_113279775.1">
    <property type="nucleotide sequence ID" value="NZ_JABUMX010000001.1"/>
</dbReference>
<keyword evidence="1" id="KW-0812">Transmembrane</keyword>
<proteinExistence type="predicted"/>
<comment type="caution">
    <text evidence="2">The sequence shown here is derived from an EMBL/GenBank/DDBJ whole genome shotgun (WGS) entry which is preliminary data.</text>
</comment>
<feature type="transmembrane region" description="Helical" evidence="1">
    <location>
        <begin position="193"/>
        <end position="211"/>
    </location>
</feature>
<feature type="transmembrane region" description="Helical" evidence="1">
    <location>
        <begin position="282"/>
        <end position="315"/>
    </location>
</feature>
<feature type="transmembrane region" description="Helical" evidence="1">
    <location>
        <begin position="12"/>
        <end position="30"/>
    </location>
</feature>
<accession>A0A849VLE1</accession>
<feature type="transmembrane region" description="Helical" evidence="1">
    <location>
        <begin position="223"/>
        <end position="243"/>
    </location>
</feature>
<feature type="transmembrane region" description="Helical" evidence="1">
    <location>
        <begin position="150"/>
        <end position="169"/>
    </location>
</feature>
<sequence length="672" mass="73474">MFAARPRWVYTLILLSIAILYIAFCTYFVAHEDPIYVWDFGEFWRMYQRLGAGLGTPGWLGGVANSISTGDYNISGALPLIPSYLLFGGGRAPYVATIAALYSMPAVAIASYIAAESASLENTYAKGATLLIAASTLPLLAPTLRGMWDIAGLIPLGIATIVILKTAYLTRATIRQLILVGVSLWAAFLLRRWYAYSVMSLMVVTLFFAMASSRRDLLKLGTVLSLVVKFAIVTSVFCGLALYTQFGLISRILVTDYGELYAAYHKSFSENLAMALERTGILNCIVIGIGFISAVIFRVPAVLFCGIVATTVYFLFTRTQLMGVHHFLPVAFWSFPVLIFGIKSVGSIIRLHDKSILGLCAVFSITILLGATLFPRVFPEAFYPTEVRPLTLDNRDGYEKLLRAIHENRKDTDQVNTFGSSLILSDDLLRSLSPDLADYVPFTPHVASTHPFRFEHLRAQYQIATVPALTQLAPGTQRHLQVPNDLIVEGKGFGSGYSKIGGPYRLSVGVDAFLYKRSRAMTAEDMAQLLPVLLEVNPSWRAMFFESMEPRLALRTEILGDKWGRVTPSGSNSVSLHPGETTGTSITVPLRFLESKSPKSITFSMPAQALVSCPNADGVSISVSVDGHVTWEGVLGPGQTQAARIPVGENLFIGVDKIGNPYCDTIVAEFSM</sequence>
<feature type="transmembrane region" description="Helical" evidence="1">
    <location>
        <begin position="356"/>
        <end position="378"/>
    </location>
</feature>
<keyword evidence="3" id="KW-1185">Reference proteome</keyword>
<feature type="transmembrane region" description="Helical" evidence="1">
    <location>
        <begin position="327"/>
        <end position="349"/>
    </location>
</feature>
<feature type="transmembrane region" description="Helical" evidence="1">
    <location>
        <begin position="127"/>
        <end position="144"/>
    </location>
</feature>
<name>A0A849VLE1_9HYPH</name>
<feature type="transmembrane region" description="Helical" evidence="1">
    <location>
        <begin position="94"/>
        <end position="115"/>
    </location>
</feature>
<reference evidence="2 3" key="1">
    <citation type="submission" date="2020-05" db="EMBL/GenBank/DDBJ databases">
        <authorList>
            <person name="Kim M.K."/>
        </authorList>
    </citation>
    <scope>NUCLEOTIDE SEQUENCE [LARGE SCALE GENOMIC DNA]</scope>
    <source>
        <strain evidence="2 3">BT25</strain>
    </source>
</reference>
<dbReference type="AlphaFoldDB" id="A0A849VLE1"/>
<dbReference type="Proteomes" id="UP000550508">
    <property type="component" value="Unassembled WGS sequence"/>
</dbReference>
<organism evidence="2 3">
    <name type="scientific">Phyllobacterium pellucidum</name>
    <dbReference type="NCBI Taxonomy" id="2740464"/>
    <lineage>
        <taxon>Bacteria</taxon>
        <taxon>Pseudomonadati</taxon>
        <taxon>Pseudomonadota</taxon>
        <taxon>Alphaproteobacteria</taxon>
        <taxon>Hyphomicrobiales</taxon>
        <taxon>Phyllobacteriaceae</taxon>
        <taxon>Phyllobacterium</taxon>
    </lineage>
</organism>
<evidence type="ECO:0000313" key="3">
    <source>
        <dbReference type="Proteomes" id="UP000550508"/>
    </source>
</evidence>
<evidence type="ECO:0008006" key="4">
    <source>
        <dbReference type="Google" id="ProtNLM"/>
    </source>
</evidence>
<evidence type="ECO:0000256" key="1">
    <source>
        <dbReference type="SAM" id="Phobius"/>
    </source>
</evidence>
<gene>
    <name evidence="2" type="ORF">HQ945_05090</name>
</gene>
<dbReference type="EMBL" id="JABUMX010000001">
    <property type="protein sequence ID" value="NTS30622.1"/>
    <property type="molecule type" value="Genomic_DNA"/>
</dbReference>
<keyword evidence="1" id="KW-0472">Membrane</keyword>
<protein>
    <recommendedName>
        <fullName evidence="4">Glycosyltransferase RgtA/B/C/D-like domain-containing protein</fullName>
    </recommendedName>
</protein>